<dbReference type="CDD" id="cd01045">
    <property type="entry name" value="Ferritin_like_AB"/>
    <property type="match status" value="1"/>
</dbReference>
<dbReference type="OrthoDB" id="9792395at2"/>
<accession>E4TJY9</accession>
<evidence type="ECO:0000313" key="3">
    <source>
        <dbReference type="Proteomes" id="UP000007039"/>
    </source>
</evidence>
<dbReference type="PANTHER" id="PTHR33531">
    <property type="entry name" value="RUBRERYTHRIN SUBFAMILY"/>
    <property type="match status" value="1"/>
</dbReference>
<keyword evidence="3" id="KW-1185">Reference proteome</keyword>
<dbReference type="STRING" id="768670.Calni_0327"/>
<dbReference type="Proteomes" id="UP000007039">
    <property type="component" value="Chromosome"/>
</dbReference>
<dbReference type="KEGG" id="cni:Calni_0327"/>
<dbReference type="RefSeq" id="WP_013450456.1">
    <property type="nucleotide sequence ID" value="NC_014758.1"/>
</dbReference>
<name>E4TJY9_CALNY</name>
<dbReference type="Gene3D" id="1.20.1260.10">
    <property type="match status" value="1"/>
</dbReference>
<evidence type="ECO:0000313" key="2">
    <source>
        <dbReference type="EMBL" id="ADR18240.1"/>
    </source>
</evidence>
<reference evidence="2 3" key="2">
    <citation type="journal article" date="2011" name="Stand. Genomic Sci.">
        <title>Complete genome sequence of Calditerrivibrio nitroreducens type strain (Yu37-1).</title>
        <authorList>
            <person name="Pitluck S."/>
            <person name="Sikorski J."/>
            <person name="Zeytun A."/>
            <person name="Lapidus A."/>
            <person name="Nolan M."/>
            <person name="Lucas S."/>
            <person name="Hammon N."/>
            <person name="Deshpande S."/>
            <person name="Cheng J.F."/>
            <person name="Tapia R."/>
            <person name="Han C."/>
            <person name="Goodwin L."/>
            <person name="Liolios K."/>
            <person name="Pagani I."/>
            <person name="Ivanova N."/>
            <person name="Mavromatis K."/>
            <person name="Pati A."/>
            <person name="Chen A."/>
            <person name="Palaniappan K."/>
            <person name="Hauser L."/>
            <person name="Chang Y.J."/>
            <person name="Jeffries C.D."/>
            <person name="Detter J.C."/>
            <person name="Brambilla E."/>
            <person name="Djao O.D."/>
            <person name="Rohde M."/>
            <person name="Spring S."/>
            <person name="Goker M."/>
            <person name="Woyke T."/>
            <person name="Bristow J."/>
            <person name="Eisen J.A."/>
            <person name="Markowitz V."/>
            <person name="Hugenholtz P."/>
            <person name="Kyrpides N.C."/>
            <person name="Klenk H.P."/>
            <person name="Land M."/>
        </authorList>
    </citation>
    <scope>NUCLEOTIDE SEQUENCE [LARGE SCALE GENOMIC DNA]</scope>
    <source>
        <strain evidence="3">DSM 19672 / NBRC 101217 / Yu37-1</strain>
    </source>
</reference>
<feature type="domain" description="Rubrerythrin diiron-binding" evidence="1">
    <location>
        <begin position="95"/>
        <end position="151"/>
    </location>
</feature>
<organism evidence="2 3">
    <name type="scientific">Calditerrivibrio nitroreducens (strain DSM 19672 / NBRC 101217 / Yu37-1)</name>
    <dbReference type="NCBI Taxonomy" id="768670"/>
    <lineage>
        <taxon>Bacteria</taxon>
        <taxon>Pseudomonadati</taxon>
        <taxon>Deferribacterota</taxon>
        <taxon>Deferribacteres</taxon>
        <taxon>Deferribacterales</taxon>
        <taxon>Calditerrivibrionaceae</taxon>
    </lineage>
</organism>
<dbReference type="HOGENOM" id="CLU_1710272_0_0_0"/>
<feature type="domain" description="Rubrerythrin diiron-binding" evidence="1">
    <location>
        <begin position="7"/>
        <end position="65"/>
    </location>
</feature>
<sequence length="153" mass="17896">MEITIREALEDAKEKEILAYEFYQKLLTYVKDLGAKAIIRELAEEEVKHRDLIDKIIATGELNIAGLDTKCYYTDLGITDMVLPKVIKEDMSVQDILRIAIKHEDNSRIFYEKLADKYKGQEVEELFRRLAVEEACHRNNIQKIYDEIILTEN</sequence>
<dbReference type="InterPro" id="IPR003251">
    <property type="entry name" value="Rr_diiron-bd_dom"/>
</dbReference>
<protein>
    <submittedName>
        <fullName evidence="2">Rubrerythrin</fullName>
    </submittedName>
</protein>
<evidence type="ECO:0000259" key="1">
    <source>
        <dbReference type="Pfam" id="PF02915"/>
    </source>
</evidence>
<dbReference type="AlphaFoldDB" id="E4TJY9"/>
<dbReference type="GO" id="GO:0046872">
    <property type="term" value="F:metal ion binding"/>
    <property type="evidence" value="ECO:0007669"/>
    <property type="project" value="InterPro"/>
</dbReference>
<dbReference type="SUPFAM" id="SSF47240">
    <property type="entry name" value="Ferritin-like"/>
    <property type="match status" value="1"/>
</dbReference>
<dbReference type="GO" id="GO:0016491">
    <property type="term" value="F:oxidoreductase activity"/>
    <property type="evidence" value="ECO:0007669"/>
    <property type="project" value="InterPro"/>
</dbReference>
<dbReference type="InterPro" id="IPR012347">
    <property type="entry name" value="Ferritin-like"/>
</dbReference>
<dbReference type="InterPro" id="IPR009078">
    <property type="entry name" value="Ferritin-like_SF"/>
</dbReference>
<dbReference type="PANTHER" id="PTHR33531:SF7">
    <property type="entry name" value="HYPOTHETICAL MEMBRANE PROTEIN, CONSERVED"/>
    <property type="match status" value="1"/>
</dbReference>
<gene>
    <name evidence="2" type="ordered locus">Calni_0327</name>
</gene>
<dbReference type="Pfam" id="PF02915">
    <property type="entry name" value="Rubrerythrin"/>
    <property type="match status" value="2"/>
</dbReference>
<proteinExistence type="predicted"/>
<dbReference type="EMBL" id="CP002347">
    <property type="protein sequence ID" value="ADR18240.1"/>
    <property type="molecule type" value="Genomic_DNA"/>
</dbReference>
<dbReference type="eggNOG" id="COG1633">
    <property type="taxonomic scope" value="Bacteria"/>
</dbReference>
<reference key="1">
    <citation type="submission" date="2010-11" db="EMBL/GenBank/DDBJ databases">
        <title>The complete genome of chromosome of Calditerrivibrio nitroreducens DSM 19672.</title>
        <authorList>
            <consortium name="US DOE Joint Genome Institute (JGI-PGF)"/>
            <person name="Lucas S."/>
            <person name="Copeland A."/>
            <person name="Lapidus A."/>
            <person name="Bruce D."/>
            <person name="Goodwin L."/>
            <person name="Pitluck S."/>
            <person name="Kyrpides N."/>
            <person name="Mavromatis K."/>
            <person name="Ivanova N."/>
            <person name="Mikhailova N."/>
            <person name="Zeytun A."/>
            <person name="Brettin T."/>
            <person name="Detter J.C."/>
            <person name="Tapia R."/>
            <person name="Han C."/>
            <person name="Land M."/>
            <person name="Hauser L."/>
            <person name="Markowitz V."/>
            <person name="Cheng J.-F."/>
            <person name="Hugenholtz P."/>
            <person name="Woyke T."/>
            <person name="Wu D."/>
            <person name="Spring S."/>
            <person name="Schroeder M."/>
            <person name="Brambilla E."/>
            <person name="Klenk H.-P."/>
            <person name="Eisen J.A."/>
        </authorList>
    </citation>
    <scope>NUCLEOTIDE SEQUENCE [LARGE SCALE GENOMIC DNA]</scope>
    <source>
        <strain>DSM 19672</strain>
    </source>
</reference>